<comment type="similarity">
    <text evidence="1">Belongs to the Gfo/Idh/MocA family.</text>
</comment>
<dbReference type="GO" id="GO:0016491">
    <property type="term" value="F:oxidoreductase activity"/>
    <property type="evidence" value="ECO:0007669"/>
    <property type="project" value="UniProtKB-KW"/>
</dbReference>
<evidence type="ECO:0000259" key="3">
    <source>
        <dbReference type="Pfam" id="PF01408"/>
    </source>
</evidence>
<gene>
    <name evidence="5" type="ORF">AFUS01_LOCUS32743</name>
</gene>
<dbReference type="Proteomes" id="UP000708208">
    <property type="component" value="Unassembled WGS sequence"/>
</dbReference>
<reference evidence="5" key="1">
    <citation type="submission" date="2021-06" db="EMBL/GenBank/DDBJ databases">
        <authorList>
            <person name="Hodson N. C."/>
            <person name="Mongue J. A."/>
            <person name="Jaron S. K."/>
        </authorList>
    </citation>
    <scope>NUCLEOTIDE SEQUENCE</scope>
</reference>
<comment type="caution">
    <text evidence="5">The sequence shown here is derived from an EMBL/GenBank/DDBJ whole genome shotgun (WGS) entry which is preliminary data.</text>
</comment>
<keyword evidence="2" id="KW-0560">Oxidoreductase</keyword>
<proteinExistence type="inferred from homology"/>
<dbReference type="GO" id="GO:0000166">
    <property type="term" value="F:nucleotide binding"/>
    <property type="evidence" value="ECO:0007669"/>
    <property type="project" value="InterPro"/>
</dbReference>
<feature type="domain" description="GFO/IDH/MocA-like oxidoreductase" evidence="4">
    <location>
        <begin position="238"/>
        <end position="357"/>
    </location>
</feature>
<dbReference type="InterPro" id="IPR055170">
    <property type="entry name" value="GFO_IDH_MocA-like_dom"/>
</dbReference>
<evidence type="ECO:0000313" key="5">
    <source>
        <dbReference type="EMBL" id="CAG7822472.1"/>
    </source>
</evidence>
<accession>A0A8J2KYR0</accession>
<dbReference type="Pfam" id="PF22725">
    <property type="entry name" value="GFO_IDH_MocA_C3"/>
    <property type="match status" value="1"/>
</dbReference>
<evidence type="ECO:0000259" key="4">
    <source>
        <dbReference type="Pfam" id="PF22725"/>
    </source>
</evidence>
<evidence type="ECO:0000256" key="2">
    <source>
        <dbReference type="ARBA" id="ARBA00023002"/>
    </source>
</evidence>
<dbReference type="InterPro" id="IPR050463">
    <property type="entry name" value="Gfo/Idh/MocA_oxidrdct_glycsds"/>
</dbReference>
<protein>
    <recommendedName>
        <fullName evidence="7">Glucose-fructose oxidoreductase domain-containing protein 1</fullName>
    </recommendedName>
</protein>
<dbReference type="OrthoDB" id="446809at2759"/>
<feature type="domain" description="Gfo/Idh/MocA-like oxidoreductase N-terminal" evidence="3">
    <location>
        <begin position="101"/>
        <end position="208"/>
    </location>
</feature>
<organism evidence="5 6">
    <name type="scientific">Allacma fusca</name>
    <dbReference type="NCBI Taxonomy" id="39272"/>
    <lineage>
        <taxon>Eukaryota</taxon>
        <taxon>Metazoa</taxon>
        <taxon>Ecdysozoa</taxon>
        <taxon>Arthropoda</taxon>
        <taxon>Hexapoda</taxon>
        <taxon>Collembola</taxon>
        <taxon>Symphypleona</taxon>
        <taxon>Sminthuridae</taxon>
        <taxon>Allacma</taxon>
    </lineage>
</organism>
<dbReference type="InterPro" id="IPR000683">
    <property type="entry name" value="Gfo/Idh/MocA-like_OxRdtase_N"/>
</dbReference>
<evidence type="ECO:0008006" key="7">
    <source>
        <dbReference type="Google" id="ProtNLM"/>
    </source>
</evidence>
<dbReference type="PANTHER" id="PTHR43818">
    <property type="entry name" value="BCDNA.GH03377"/>
    <property type="match status" value="1"/>
</dbReference>
<evidence type="ECO:0000256" key="1">
    <source>
        <dbReference type="ARBA" id="ARBA00010928"/>
    </source>
</evidence>
<sequence length="510" mass="55542">MLSVSVASVVTYCLLIYLTTAPGTDIRHYFDNLHLKVGRKRQRIFGDLGTSKTDLYPSEVKGKKLCRSSLVLGAETLSAVNPGCTNFNARSIIPVIKMLPGIGVFGTDHLVKTIVPFLQAKGFRVEALWGLTLQDAQTTAKELSIPFWTNKVDDVLLRKDVELVFVLCPPNLHSQIAVKALGIGKHVLCDRPAGLSQCEALKMVLAAQYYPSLICVLSHGLRFHPAFISMKKNVAKFVGQPKLCQCSIEMGPILGQTFNWLCDDVMGGGNVTLFGSHLIDLITYLTGLRAVRVHGVTKTLTSSTNSINGTRRITSPDFAVIQIEMETGMFVSITLNNHMNKDSFCQEILLCGSNGYLKAQGVTIKGMIHSTQNSATSGDSANSGNVTNSEVTLFEDCTDDGDQLLVDRSGSKLKDTLSLLPRVYMTGLLKLVGALREAFNSPNNEQVWKDDTTVGLLGAGFEEGLYIQAVIEAIRRSSKENSWVKVNVITEEPDPNPVLTAAVRTSTISI</sequence>
<evidence type="ECO:0000313" key="6">
    <source>
        <dbReference type="Proteomes" id="UP000708208"/>
    </source>
</evidence>
<name>A0A8J2KYR0_9HEXA</name>
<dbReference type="Pfam" id="PF01408">
    <property type="entry name" value="GFO_IDH_MocA"/>
    <property type="match status" value="1"/>
</dbReference>
<dbReference type="EMBL" id="CAJVCH010526433">
    <property type="protein sequence ID" value="CAG7822472.1"/>
    <property type="molecule type" value="Genomic_DNA"/>
</dbReference>
<keyword evidence="6" id="KW-1185">Reference proteome</keyword>
<dbReference type="PANTHER" id="PTHR43818:SF11">
    <property type="entry name" value="BCDNA.GH03377"/>
    <property type="match status" value="1"/>
</dbReference>
<dbReference type="AlphaFoldDB" id="A0A8J2KYR0"/>